<dbReference type="FunFam" id="2.40.160.50:FF:000009">
    <property type="entry name" value="Putative hemolysin activator protein"/>
    <property type="match status" value="1"/>
</dbReference>
<evidence type="ECO:0000313" key="12">
    <source>
        <dbReference type="EMBL" id="RFO96129.1"/>
    </source>
</evidence>
<dbReference type="PANTHER" id="PTHR34597">
    <property type="entry name" value="SLR1661 PROTEIN"/>
    <property type="match status" value="1"/>
</dbReference>
<dbReference type="GO" id="GO:0098046">
    <property type="term" value="C:type V protein secretion system complex"/>
    <property type="evidence" value="ECO:0007669"/>
    <property type="project" value="TreeGrafter"/>
</dbReference>
<dbReference type="OrthoDB" id="290122at2"/>
<dbReference type="Pfam" id="PF08479">
    <property type="entry name" value="POTRA_2"/>
    <property type="match status" value="1"/>
</dbReference>
<keyword evidence="6" id="KW-0472">Membrane</keyword>
<evidence type="ECO:0000256" key="7">
    <source>
        <dbReference type="ARBA" id="ARBA00023237"/>
    </source>
</evidence>
<evidence type="ECO:0000256" key="5">
    <source>
        <dbReference type="ARBA" id="ARBA00023065"/>
    </source>
</evidence>
<comment type="subcellular location">
    <subcellularLocation>
        <location evidence="1">Cell outer membrane</location>
    </subcellularLocation>
</comment>
<dbReference type="AlphaFoldDB" id="A0A3E1R9T0"/>
<feature type="compositionally biased region" description="Basic and acidic residues" evidence="8">
    <location>
        <begin position="26"/>
        <end position="44"/>
    </location>
</feature>
<proteinExistence type="inferred from homology"/>
<dbReference type="InterPro" id="IPR027282">
    <property type="entry name" value="TPS"/>
</dbReference>
<name>A0A3E1R9T0_9BURK</name>
<reference evidence="12 13" key="1">
    <citation type="submission" date="2018-05" db="EMBL/GenBank/DDBJ databases">
        <title>Rhodoferax soyangensis sp.nov., isolated from an oligotrophic freshwater lake.</title>
        <authorList>
            <person name="Park M."/>
        </authorList>
    </citation>
    <scope>NUCLEOTIDE SEQUENCE [LARGE SCALE GENOMIC DNA]</scope>
    <source>
        <strain evidence="12 13">IMCC26218</strain>
    </source>
</reference>
<evidence type="ECO:0000259" key="10">
    <source>
        <dbReference type="Pfam" id="PF08479"/>
    </source>
</evidence>
<dbReference type="EMBL" id="QFZK01000010">
    <property type="protein sequence ID" value="RFO96129.1"/>
    <property type="molecule type" value="Genomic_DNA"/>
</dbReference>
<accession>A0A3E1R9T0</accession>
<dbReference type="InterPro" id="IPR005565">
    <property type="entry name" value="Hemolysn_activator_HlyB_C"/>
</dbReference>
<dbReference type="GO" id="GO:0006811">
    <property type="term" value="P:monoatomic ion transport"/>
    <property type="evidence" value="ECO:0007669"/>
    <property type="project" value="UniProtKB-KW"/>
</dbReference>
<evidence type="ECO:0008006" key="14">
    <source>
        <dbReference type="Google" id="ProtNLM"/>
    </source>
</evidence>
<keyword evidence="5" id="KW-0813">Transport</keyword>
<evidence type="ECO:0000256" key="2">
    <source>
        <dbReference type="ARBA" id="ARBA00009055"/>
    </source>
</evidence>
<dbReference type="PIRSF" id="PIRSF029745">
    <property type="entry name" value="FhaC"/>
    <property type="match status" value="1"/>
</dbReference>
<dbReference type="Gene3D" id="3.10.20.310">
    <property type="entry name" value="membrane protein fhac"/>
    <property type="match status" value="1"/>
</dbReference>
<dbReference type="InterPro" id="IPR013686">
    <property type="entry name" value="Polypept-transport_assoc_ShlB"/>
</dbReference>
<feature type="region of interest" description="Disordered" evidence="8">
    <location>
        <begin position="15"/>
        <end position="50"/>
    </location>
</feature>
<evidence type="ECO:0000259" key="9">
    <source>
        <dbReference type="Pfam" id="PF03865"/>
    </source>
</evidence>
<evidence type="ECO:0000256" key="3">
    <source>
        <dbReference type="ARBA" id="ARBA00022452"/>
    </source>
</evidence>
<dbReference type="Pfam" id="PF03865">
    <property type="entry name" value="ShlB"/>
    <property type="match status" value="1"/>
</dbReference>
<comment type="caution">
    <text evidence="12">The sequence shown here is derived from an EMBL/GenBank/DDBJ whole genome shotgun (WGS) entry which is preliminary data.</text>
</comment>
<dbReference type="Pfam" id="PF17287">
    <property type="entry name" value="POTRA_3"/>
    <property type="match status" value="1"/>
</dbReference>
<keyword evidence="13" id="KW-1185">Reference proteome</keyword>
<feature type="domain" description="Polypeptide-transport-associated ShlB-type" evidence="10">
    <location>
        <begin position="112"/>
        <end position="161"/>
    </location>
</feature>
<comment type="similarity">
    <text evidence="2">Belongs to the TPS (TC 1.B.20) family.</text>
</comment>
<keyword evidence="4" id="KW-0812">Transmembrane</keyword>
<dbReference type="InterPro" id="IPR035251">
    <property type="entry name" value="ShlB_POTRA"/>
</dbReference>
<evidence type="ECO:0000256" key="6">
    <source>
        <dbReference type="ARBA" id="ARBA00023136"/>
    </source>
</evidence>
<gene>
    <name evidence="12" type="ORF">DIC66_15425</name>
</gene>
<feature type="domain" description="ShlB POTRA" evidence="11">
    <location>
        <begin position="163"/>
        <end position="216"/>
    </location>
</feature>
<sequence>MLFSALAVALPVHAQSTKITPPDPSPELRRQDERTQAQRQREESSVDVQSPAIALESTRLSRSESPCFRIDALQISNVDQAAVSTDRANLQSDEFVWLMAALAGPQGDDSPKGKCLGAQGVALVLKRAQQSLLQRGFVTSRVLAQEQDLSSGTLALTLIPGHVNTIRFKDAGMPGVRLGNTVPIHSGDLLNLRDVEQGLENLKRVPTAEADIQIEPAQDNAAPGQSDLVISYQQRSPLRLSLTVDDSGSKGTGIYQGSATLSLDNPLGLSDLFYFTANHDLGGGDAGARGTRGNTVHYSLPLGYWLLGATYSSSRYFQNIAGLNQDYVYSGTSENSELKLSRLVYRDAVRKTSLSLKAWQRRSNNFIDDTEVQVQRRVVGGWELGANHKEPVGDATLEASLAYKRGTGDFDSIAAPEETFNEGRSRFGLWSLEVTAAVPFQVTQHSARYNVSLHVQDNSTPLTPQDRLAIGGRYSVRGFDGESSLAAERGWTLRNDFSLALGDSGQEAYLGLDAGEVGGPGSERLLGNTLSGGVLGLRGSFKVSKSKLQYDLFVGTQLNKPDGFRTAQTVAGFSLSF</sequence>
<keyword evidence="3" id="KW-1134">Transmembrane beta strand</keyword>
<dbReference type="GO" id="GO:0009279">
    <property type="term" value="C:cell outer membrane"/>
    <property type="evidence" value="ECO:0007669"/>
    <property type="project" value="UniProtKB-SubCell"/>
</dbReference>
<keyword evidence="7" id="KW-0998">Cell outer membrane</keyword>
<evidence type="ECO:0000256" key="4">
    <source>
        <dbReference type="ARBA" id="ARBA00022692"/>
    </source>
</evidence>
<evidence type="ECO:0000313" key="13">
    <source>
        <dbReference type="Proteomes" id="UP000260665"/>
    </source>
</evidence>
<dbReference type="PANTHER" id="PTHR34597:SF3">
    <property type="entry name" value="OUTER MEMBRANE TRANSPORTER CDIB"/>
    <property type="match status" value="1"/>
</dbReference>
<evidence type="ECO:0000259" key="11">
    <source>
        <dbReference type="Pfam" id="PF17287"/>
    </source>
</evidence>
<dbReference type="Gene3D" id="2.40.160.50">
    <property type="entry name" value="membrane protein fhac: a member of the omp85/tpsb transporter family"/>
    <property type="match status" value="1"/>
</dbReference>
<dbReference type="GO" id="GO:0046819">
    <property type="term" value="P:protein secretion by the type V secretion system"/>
    <property type="evidence" value="ECO:0007669"/>
    <property type="project" value="TreeGrafter"/>
</dbReference>
<organism evidence="12 13">
    <name type="scientific">Rhodoferax lacus</name>
    <dbReference type="NCBI Taxonomy" id="2184758"/>
    <lineage>
        <taxon>Bacteria</taxon>
        <taxon>Pseudomonadati</taxon>
        <taxon>Pseudomonadota</taxon>
        <taxon>Betaproteobacteria</taxon>
        <taxon>Burkholderiales</taxon>
        <taxon>Comamonadaceae</taxon>
        <taxon>Rhodoferax</taxon>
    </lineage>
</organism>
<dbReference type="Proteomes" id="UP000260665">
    <property type="component" value="Unassembled WGS sequence"/>
</dbReference>
<evidence type="ECO:0000256" key="1">
    <source>
        <dbReference type="ARBA" id="ARBA00004442"/>
    </source>
</evidence>
<evidence type="ECO:0000256" key="8">
    <source>
        <dbReference type="SAM" id="MobiDB-lite"/>
    </source>
</evidence>
<dbReference type="InterPro" id="IPR051544">
    <property type="entry name" value="TPS_OM_transporter"/>
</dbReference>
<keyword evidence="5" id="KW-0406">Ion transport</keyword>
<feature type="domain" description="Haemolysin activator HlyB C-terminal" evidence="9">
    <location>
        <begin position="224"/>
        <end position="539"/>
    </location>
</feature>
<dbReference type="RefSeq" id="WP_117178842.1">
    <property type="nucleotide sequence ID" value="NZ_QFZK01000010.1"/>
</dbReference>
<protein>
    <recommendedName>
        <fullName evidence="14">ShlB/FhaC/HecB family hemolysin secretion/activation protein</fullName>
    </recommendedName>
</protein>
<dbReference type="GO" id="GO:0008320">
    <property type="term" value="F:protein transmembrane transporter activity"/>
    <property type="evidence" value="ECO:0007669"/>
    <property type="project" value="TreeGrafter"/>
</dbReference>